<reference evidence="1" key="1">
    <citation type="journal article" date="2014" name="Int. J. Syst. Evol. Microbiol.">
        <title>Complete genome sequence of Corynebacterium casei LMG S-19264T (=DSM 44701T), isolated from a smear-ripened cheese.</title>
        <authorList>
            <consortium name="US DOE Joint Genome Institute (JGI-PGF)"/>
            <person name="Walter F."/>
            <person name="Albersmeier A."/>
            <person name="Kalinowski J."/>
            <person name="Ruckert C."/>
        </authorList>
    </citation>
    <scope>NUCLEOTIDE SEQUENCE</scope>
    <source>
        <strain evidence="1">JCM 3093</strain>
    </source>
</reference>
<comment type="caution">
    <text evidence="1">The sequence shown here is derived from an EMBL/GenBank/DDBJ whole genome shotgun (WGS) entry which is preliminary data.</text>
</comment>
<name>A0AA37BEY8_9ACTN</name>
<proteinExistence type="predicted"/>
<sequence length="82" mass="8662">MSVQRDEEWLEAATAEEITRALDAGELNELLGRSVPAPLPPEGQADAAWLASASLEAVSRAYDTGQLDQLLGRPAADATANE</sequence>
<evidence type="ECO:0000313" key="2">
    <source>
        <dbReference type="Proteomes" id="UP000627984"/>
    </source>
</evidence>
<dbReference type="Proteomes" id="UP000627984">
    <property type="component" value="Unassembled WGS sequence"/>
</dbReference>
<dbReference type="AlphaFoldDB" id="A0AA37BEY8"/>
<organism evidence="1 2">
    <name type="scientific">Planomonospora parontospora</name>
    <dbReference type="NCBI Taxonomy" id="58119"/>
    <lineage>
        <taxon>Bacteria</taxon>
        <taxon>Bacillati</taxon>
        <taxon>Actinomycetota</taxon>
        <taxon>Actinomycetes</taxon>
        <taxon>Streptosporangiales</taxon>
        <taxon>Streptosporangiaceae</taxon>
        <taxon>Planomonospora</taxon>
    </lineage>
</organism>
<dbReference type="EMBL" id="BMQD01000005">
    <property type="protein sequence ID" value="GGK59951.1"/>
    <property type="molecule type" value="Genomic_DNA"/>
</dbReference>
<protein>
    <submittedName>
        <fullName evidence="1">Uncharacterized protein</fullName>
    </submittedName>
</protein>
<evidence type="ECO:0000313" key="1">
    <source>
        <dbReference type="EMBL" id="GGK59951.1"/>
    </source>
</evidence>
<accession>A0AA37BEY8</accession>
<reference evidence="1" key="2">
    <citation type="submission" date="2022-09" db="EMBL/GenBank/DDBJ databases">
        <authorList>
            <person name="Sun Q."/>
            <person name="Ohkuma M."/>
        </authorList>
    </citation>
    <scope>NUCLEOTIDE SEQUENCE</scope>
    <source>
        <strain evidence="1">JCM 3093</strain>
    </source>
</reference>
<gene>
    <name evidence="1" type="ORF">GCM10010126_19360</name>
</gene>
<dbReference type="RefSeq" id="WP_191894427.1">
    <property type="nucleotide sequence ID" value="NZ_BMQD01000005.1"/>
</dbReference>